<dbReference type="Pfam" id="PF09603">
    <property type="entry name" value="Fib_succ_major"/>
    <property type="match status" value="1"/>
</dbReference>
<sequence length="91" mass="9783">STSTWTTSANTCAVGNNQANNNTTGFTVLPAGLRFADGSFYGRAGNGDLWSASQYSATHAWDRDLLYGGATVTRYDDDKAVGFSVRCIRDF</sequence>
<dbReference type="AlphaFoldDB" id="X1LWT2"/>
<dbReference type="InterPro" id="IPR011871">
    <property type="entry name" value="Fib_succ_major"/>
</dbReference>
<evidence type="ECO:0000313" key="2">
    <source>
        <dbReference type="EMBL" id="GAI10271.1"/>
    </source>
</evidence>
<feature type="non-terminal residue" evidence="2">
    <location>
        <position position="1"/>
    </location>
</feature>
<gene>
    <name evidence="2" type="ORF">S06H3_23748</name>
</gene>
<reference evidence="2" key="1">
    <citation type="journal article" date="2014" name="Front. Microbiol.">
        <title>High frequency of phylogenetically diverse reductive dehalogenase-homologous genes in deep subseafloor sedimentary metagenomes.</title>
        <authorList>
            <person name="Kawai M."/>
            <person name="Futagami T."/>
            <person name="Toyoda A."/>
            <person name="Takaki Y."/>
            <person name="Nishi S."/>
            <person name="Hori S."/>
            <person name="Arai W."/>
            <person name="Tsubouchi T."/>
            <person name="Morono Y."/>
            <person name="Uchiyama I."/>
            <person name="Ito T."/>
            <person name="Fujiyama A."/>
            <person name="Inagaki F."/>
            <person name="Takami H."/>
        </authorList>
    </citation>
    <scope>NUCLEOTIDE SEQUENCE</scope>
    <source>
        <strain evidence="2">Expedition CK06-06</strain>
    </source>
</reference>
<dbReference type="EMBL" id="BARV01012984">
    <property type="protein sequence ID" value="GAI10271.1"/>
    <property type="molecule type" value="Genomic_DNA"/>
</dbReference>
<proteinExistence type="predicted"/>
<accession>X1LWT2</accession>
<comment type="caution">
    <text evidence="2">The sequence shown here is derived from an EMBL/GenBank/DDBJ whole genome shotgun (WGS) entry which is preliminary data.</text>
</comment>
<feature type="domain" description="Fibrobacter succinogenes major paralogous" evidence="1">
    <location>
        <begin position="14"/>
        <end position="89"/>
    </location>
</feature>
<name>X1LWT2_9ZZZZ</name>
<protein>
    <recommendedName>
        <fullName evidence="1">Fibrobacter succinogenes major paralogous domain-containing protein</fullName>
    </recommendedName>
</protein>
<evidence type="ECO:0000259" key="1">
    <source>
        <dbReference type="Pfam" id="PF09603"/>
    </source>
</evidence>
<organism evidence="2">
    <name type="scientific">marine sediment metagenome</name>
    <dbReference type="NCBI Taxonomy" id="412755"/>
    <lineage>
        <taxon>unclassified sequences</taxon>
        <taxon>metagenomes</taxon>
        <taxon>ecological metagenomes</taxon>
    </lineage>
</organism>